<feature type="transmembrane region" description="Helical" evidence="10">
    <location>
        <begin position="401"/>
        <end position="419"/>
    </location>
</feature>
<comment type="caution">
    <text evidence="11">The sequence shown here is derived from an EMBL/GenBank/DDBJ whole genome shotgun (WGS) entry which is preliminary data.</text>
</comment>
<dbReference type="Gene3D" id="3.30.2090.10">
    <property type="entry name" value="Multidrug efflux transporter AcrB TolC docking domain, DN and DC subdomains"/>
    <property type="match status" value="2"/>
</dbReference>
<keyword evidence="8 10" id="KW-0472">Membrane</keyword>
<dbReference type="NCBIfam" id="TIGR00914">
    <property type="entry name" value="2A0601"/>
    <property type="match status" value="1"/>
</dbReference>
<evidence type="ECO:0000256" key="10">
    <source>
        <dbReference type="SAM" id="Phobius"/>
    </source>
</evidence>
<feature type="transmembrane region" description="Helical" evidence="10">
    <location>
        <begin position="1045"/>
        <end position="1062"/>
    </location>
</feature>
<dbReference type="Gene3D" id="3.30.70.1440">
    <property type="entry name" value="Multidrug efflux transporter AcrB pore domain"/>
    <property type="match status" value="1"/>
</dbReference>
<gene>
    <name evidence="11" type="ORF">IPP15_22770</name>
</gene>
<evidence type="ECO:0000313" key="12">
    <source>
        <dbReference type="Proteomes" id="UP000808337"/>
    </source>
</evidence>
<feature type="transmembrane region" description="Helical" evidence="10">
    <location>
        <begin position="487"/>
        <end position="510"/>
    </location>
</feature>
<evidence type="ECO:0000256" key="5">
    <source>
        <dbReference type="ARBA" id="ARBA00022475"/>
    </source>
</evidence>
<feature type="transmembrane region" description="Helical" evidence="10">
    <location>
        <begin position="1011"/>
        <end position="1033"/>
    </location>
</feature>
<evidence type="ECO:0000256" key="3">
    <source>
        <dbReference type="ARBA" id="ARBA00010942"/>
    </source>
</evidence>
<dbReference type="GO" id="GO:0005886">
    <property type="term" value="C:plasma membrane"/>
    <property type="evidence" value="ECO:0007669"/>
    <property type="project" value="UniProtKB-SubCell"/>
</dbReference>
<feature type="transmembrane region" description="Helical" evidence="10">
    <location>
        <begin position="545"/>
        <end position="564"/>
    </location>
</feature>
<feature type="transmembrane region" description="Helical" evidence="10">
    <location>
        <begin position="368"/>
        <end position="389"/>
    </location>
</feature>
<organism evidence="11 12">
    <name type="scientific">Candidatus Opimibacter skivensis</name>
    <dbReference type="NCBI Taxonomy" id="2982028"/>
    <lineage>
        <taxon>Bacteria</taxon>
        <taxon>Pseudomonadati</taxon>
        <taxon>Bacteroidota</taxon>
        <taxon>Saprospiria</taxon>
        <taxon>Saprospirales</taxon>
        <taxon>Saprospiraceae</taxon>
        <taxon>Candidatus Opimibacter</taxon>
    </lineage>
</organism>
<dbReference type="InterPro" id="IPR003423">
    <property type="entry name" value="OMP_efflux"/>
</dbReference>
<dbReference type="Gene3D" id="1.20.1600.10">
    <property type="entry name" value="Outer membrane efflux proteins (OEP)"/>
    <property type="match status" value="1"/>
</dbReference>
<accession>A0A9D7T0S2</accession>
<dbReference type="Proteomes" id="UP000808337">
    <property type="component" value="Unassembled WGS sequence"/>
</dbReference>
<dbReference type="GO" id="GO:0015562">
    <property type="term" value="F:efflux transmembrane transporter activity"/>
    <property type="evidence" value="ECO:0007669"/>
    <property type="project" value="InterPro"/>
</dbReference>
<feature type="transmembrane region" description="Helical" evidence="10">
    <location>
        <begin position="345"/>
        <end position="361"/>
    </location>
</feature>
<dbReference type="SUPFAM" id="SSF82866">
    <property type="entry name" value="Multidrug efflux transporter AcrB transmembrane domain"/>
    <property type="match status" value="2"/>
</dbReference>
<dbReference type="GO" id="GO:0042910">
    <property type="term" value="F:xenobiotic transmembrane transporter activity"/>
    <property type="evidence" value="ECO:0007669"/>
    <property type="project" value="TreeGrafter"/>
</dbReference>
<dbReference type="InterPro" id="IPR027463">
    <property type="entry name" value="AcrB_DN_DC_subdom"/>
</dbReference>
<feature type="transmembrane region" description="Helical" evidence="10">
    <location>
        <begin position="978"/>
        <end position="999"/>
    </location>
</feature>
<keyword evidence="9" id="KW-0175">Coiled coil</keyword>
<dbReference type="SUPFAM" id="SSF82714">
    <property type="entry name" value="Multidrug efflux transporter AcrB TolC docking domain, DN and DC subdomains"/>
    <property type="match status" value="2"/>
</dbReference>
<keyword evidence="7 10" id="KW-1133">Transmembrane helix</keyword>
<comment type="similarity">
    <text evidence="3">Belongs to the resistance-nodulation-cell division (RND) (TC 2.A.6) family.</text>
</comment>
<evidence type="ECO:0000313" key="11">
    <source>
        <dbReference type="EMBL" id="MBK9985145.1"/>
    </source>
</evidence>
<keyword evidence="5" id="KW-1003">Cell membrane</keyword>
<comment type="subcellular location">
    <subcellularLocation>
        <location evidence="1">Cell membrane</location>
        <topology evidence="1">Multi-pass membrane protein</topology>
    </subcellularLocation>
</comment>
<dbReference type="InterPro" id="IPR001036">
    <property type="entry name" value="Acrflvin-R"/>
</dbReference>
<dbReference type="PRINTS" id="PR00702">
    <property type="entry name" value="ACRIFLAVINRP"/>
</dbReference>
<dbReference type="Pfam" id="PF02321">
    <property type="entry name" value="OEP"/>
    <property type="match status" value="1"/>
</dbReference>
<dbReference type="EMBL" id="JADKGY010000033">
    <property type="protein sequence ID" value="MBK9985145.1"/>
    <property type="molecule type" value="Genomic_DNA"/>
</dbReference>
<reference evidence="11 12" key="1">
    <citation type="submission" date="2020-10" db="EMBL/GenBank/DDBJ databases">
        <title>Connecting structure to function with the recovery of over 1000 high-quality activated sludge metagenome-assembled genomes encoding full-length rRNA genes using long-read sequencing.</title>
        <authorList>
            <person name="Singleton C.M."/>
            <person name="Petriglieri F."/>
            <person name="Kristensen J.M."/>
            <person name="Kirkegaard R.H."/>
            <person name="Michaelsen T.Y."/>
            <person name="Andersen M.H."/>
            <person name="Karst S.M."/>
            <person name="Dueholm M.S."/>
            <person name="Nielsen P.H."/>
            <person name="Albertsen M."/>
        </authorList>
    </citation>
    <scope>NUCLEOTIDE SEQUENCE [LARGE SCALE GENOMIC DNA]</scope>
    <source>
        <strain evidence="11">Ribe_18-Q3-R11-54_MAXAC.273</strain>
    </source>
</reference>
<evidence type="ECO:0000256" key="9">
    <source>
        <dbReference type="SAM" id="Coils"/>
    </source>
</evidence>
<evidence type="ECO:0000256" key="4">
    <source>
        <dbReference type="ARBA" id="ARBA00022448"/>
    </source>
</evidence>
<feature type="transmembrane region" description="Helical" evidence="10">
    <location>
        <begin position="932"/>
        <end position="957"/>
    </location>
</feature>
<evidence type="ECO:0000256" key="2">
    <source>
        <dbReference type="ARBA" id="ARBA00007613"/>
    </source>
</evidence>
<feature type="coiled-coil region" evidence="9">
    <location>
        <begin position="1225"/>
        <end position="1252"/>
    </location>
</feature>
<dbReference type="InterPro" id="IPR004763">
    <property type="entry name" value="CusA-like"/>
</dbReference>
<dbReference type="SUPFAM" id="SSF82693">
    <property type="entry name" value="Multidrug efflux transporter AcrB pore domain, PN1, PN2, PC1 and PC2 subdomains"/>
    <property type="match status" value="2"/>
</dbReference>
<dbReference type="PANTHER" id="PTHR32063">
    <property type="match status" value="1"/>
</dbReference>
<feature type="transmembrane region" description="Helical" evidence="10">
    <location>
        <begin position="881"/>
        <end position="900"/>
    </location>
</feature>
<evidence type="ECO:0000256" key="8">
    <source>
        <dbReference type="ARBA" id="ARBA00023136"/>
    </source>
</evidence>
<evidence type="ECO:0000256" key="1">
    <source>
        <dbReference type="ARBA" id="ARBA00004651"/>
    </source>
</evidence>
<comment type="similarity">
    <text evidence="2">Belongs to the outer membrane factor (OMF) (TC 1.B.17) family.</text>
</comment>
<dbReference type="Gene3D" id="3.30.70.1320">
    <property type="entry name" value="Multidrug efflux transporter AcrB pore domain like"/>
    <property type="match status" value="1"/>
</dbReference>
<dbReference type="PANTHER" id="PTHR32063:SF24">
    <property type="entry name" value="CATION EFFLUX SYSTEM (ACRB_ACRD_ACRF FAMILY)"/>
    <property type="match status" value="1"/>
</dbReference>
<protein>
    <submittedName>
        <fullName evidence="11">CusA/CzcA family heavy metal efflux RND transporter</fullName>
    </submittedName>
</protein>
<dbReference type="GO" id="GO:0008324">
    <property type="term" value="F:monoatomic cation transmembrane transporter activity"/>
    <property type="evidence" value="ECO:0007669"/>
    <property type="project" value="InterPro"/>
</dbReference>
<proteinExistence type="inferred from homology"/>
<name>A0A9D7T0S2_9BACT</name>
<keyword evidence="4" id="KW-0813">Transport</keyword>
<dbReference type="Pfam" id="PF00873">
    <property type="entry name" value="ACR_tran"/>
    <property type="match status" value="1"/>
</dbReference>
<keyword evidence="6 10" id="KW-0812">Transmembrane</keyword>
<dbReference type="SUPFAM" id="SSF56954">
    <property type="entry name" value="Outer membrane efflux proteins (OEP)"/>
    <property type="match status" value="1"/>
</dbReference>
<evidence type="ECO:0000256" key="7">
    <source>
        <dbReference type="ARBA" id="ARBA00022989"/>
    </source>
</evidence>
<sequence>MIEKIISFSVHNKLITGILLLIFVGWGIYSATNLAIDALPDVTNNQVQVNTNAPNLATQEVEQFITYPIEMQMKTIPDLVELRSTSRSGLSVITIVFKDNVPVNIARQLVAERITAASENIPKNYGIPEMAPPTTGLGEIFQYTLSVDSAYRNQYDVMELRTIQDWIVKRQLLGVPGVVDVSSFGGKLKQYEIAVAAEKLVGMNITLLEVFDALSKNNENSGGSYIDKGPNIYFIRSEGVIQSLSDIENIVIKNVNGIPILIRDVAKVQFGFAPRYGAMTRNGEGETVGGIVLMMKGANSVEVIGAVKERIKQVEKSLPQGVYIDVFVDRTKLIEHTVSTVEENLLLGALIVIFILIVLLGNFRAGMIVATVIPLSLLFAISIMNFFGLSANLMSMGALDFGLIVDGAIIIVEGLLFAIQQKGLSSQSQDERNLNGDPDFDEEVIRSSSSIMSSAVFGQFIILIVYIPIFALVGIEGKMFRPMAQTVSFAIIGALLLSLTYVPLMASIFLSKKSSNKKSWSEHFIHWVQLRYTPSLIKALKWRKTVIVISFLFLGISVVLFMKLGGEFIPELDEGDFAINYTIRQGSNLNQSIAVGTQLEKIVLDNIPDAIECVSKIGTSEIPTDPMPIESADLIVVMKDKKDWTLASGREEMVEIMNEKMSVIPGVNLSFEQPIQMRFNELIAGVKSDIAVKIFGENLDVLFEKGNEVAKIISGIPGAVDIKVEQIVGMPQLLVKYDRKRIAQFGLNIMDVNNVLNTALAGSKAGVVYEDEKQFDLVVRLADHRDADEEKVKNIFVPLPDGSQIPLGQLAAVSFQSAPAEISRDNGERRLVVEVNVRNRDIQSVADDISSSLTKKLNLPPGYYIEYGGTFQNLQEAKGRLMIAVPGALVLIFMLLFLTFRSIKETLIIFSAIPLAAIGGVGALWIRGMNFSISAGIGFIALFGVAVLNGIVLISYLNRLEKEGEKDITQRILKGTSARLRPVLITAAVASFGFLPMALSVSAGSEVQKPLATVVIGGLISSTLLTLIVLPVLYSLFFSKNKNNITTTSVSILIIICVGSLLPSQSKAQVSLLSSTTSRSELGLDSCISIALRHHPVLQSGMYAIRQQEILKKNTFTMDPFSFNYQGGSINSKVNDYNLTFSGSIQYPLVYKRQAQFQEQNILLAKQQLEVSRNELLRNISSAYYDLLYAQQNYLLLQKIDSLYIHFADYAAKKYAVGESNILEKLSAETQLKQLQLQLQQAESDIAIAQAQLNQWLGIPGDYFAADLELKPLPPPENADTAQLFHNPVLEFEKQKIEVSIANWKLERSKYSPSFQLGVFNQSIDKVTPFWGWDIGITVPLVKSGKEVQSKAALLQINAEKSNMQASKLSLHAAYMEALQQYKKFTDSYQYFQTEGIPMSRLLISTAEKSYQSGEIGYVEYIQNVNTAYTIQSQFLETIKNLNLAIININYLLNK</sequence>
<dbReference type="Gene3D" id="3.30.70.1430">
    <property type="entry name" value="Multidrug efflux transporter AcrB pore domain"/>
    <property type="match status" value="2"/>
</dbReference>
<dbReference type="Gene3D" id="1.20.1640.10">
    <property type="entry name" value="Multidrug efflux transporter AcrB transmembrane domain"/>
    <property type="match status" value="2"/>
</dbReference>
<feature type="transmembrane region" description="Helical" evidence="10">
    <location>
        <begin position="907"/>
        <end position="926"/>
    </location>
</feature>
<evidence type="ECO:0000256" key="6">
    <source>
        <dbReference type="ARBA" id="ARBA00022692"/>
    </source>
</evidence>
<feature type="transmembrane region" description="Helical" evidence="10">
    <location>
        <begin position="455"/>
        <end position="475"/>
    </location>
</feature>